<dbReference type="Proteomes" id="UP000195557">
    <property type="component" value="Unassembled WGS sequence"/>
</dbReference>
<gene>
    <name evidence="1" type="ORF">BE221DRAFT_146420</name>
</gene>
<protein>
    <submittedName>
        <fullName evidence="1">Uncharacterized protein</fullName>
    </submittedName>
</protein>
<organism evidence="1">
    <name type="scientific">Ostreococcus tauri</name>
    <name type="common">Marine green alga</name>
    <dbReference type="NCBI Taxonomy" id="70448"/>
    <lineage>
        <taxon>Eukaryota</taxon>
        <taxon>Viridiplantae</taxon>
        <taxon>Chlorophyta</taxon>
        <taxon>Mamiellophyceae</taxon>
        <taxon>Mamiellales</taxon>
        <taxon>Bathycoccaceae</taxon>
        <taxon>Ostreococcus</taxon>
    </lineage>
</organism>
<proteinExistence type="predicted"/>
<name>A0A1Y5I8H9_OSTTA</name>
<reference evidence="1" key="1">
    <citation type="submission" date="2017-04" db="EMBL/GenBank/DDBJ databases">
        <title>Population genomics of picophytoplankton unveils novel chromosome hypervariability.</title>
        <authorList>
            <consortium name="DOE Joint Genome Institute"/>
            <person name="Blanc-Mathieu R."/>
            <person name="Krasovec M."/>
            <person name="Hebrard M."/>
            <person name="Yau S."/>
            <person name="Desgranges E."/>
            <person name="Martin J."/>
            <person name="Schackwitz W."/>
            <person name="Kuo A."/>
            <person name="Salin G."/>
            <person name="Donnadieu C."/>
            <person name="Desdevises Y."/>
            <person name="Sanchez-Ferandin S."/>
            <person name="Moreau H."/>
            <person name="Rivals E."/>
            <person name="Grigoriev I.V."/>
            <person name="Grimsley N."/>
            <person name="Eyre-Walker A."/>
            <person name="Piganeau G."/>
        </authorList>
    </citation>
    <scope>NUCLEOTIDE SEQUENCE [LARGE SCALE GENOMIC DNA]</scope>
    <source>
        <strain evidence="1">RCC 1115</strain>
    </source>
</reference>
<dbReference type="AlphaFoldDB" id="A0A1Y5I8H9"/>
<sequence>MESKKSELKQSRLFDVGVKVQAENRAANGGVAKRVSEAEFHALIEQFKKGERPKLHDMEVDFPVRIKQRAGFSIKCHDGQLHRDSTAWATVYFDSQGRRYVVACGRNKTHTQDFVKAQAPDALVLEGFVAPWNKKFYQSKLSNGRENYAALPDDEKVRRWLAQRDKVINVDGRTLTFGEWRNNVDQANRANDVGGRRTKALQKRKRQRDTIRNMHDQCLFAEIASANSTLMQQFTELKRMHNLSLYSQSQRRELRDKIMTSKYQCLQWTNNALIRTGKFVSIDDLTNPDNFDEVYAGFSRWDPRTPGYRLEVSNAVRYTYGREANNMYVLDVANDLPLGESSVEAFLQATLRQSGANCLHGEVYRTANGGCYTEEERTLRKTLVEDGFSDASAKRFIALKRAAETRGHIFVSCFPKGKGGWQGKTLRKVGHPGKRTIPVKTGIDLVRRNARYDNVASTSTRPRPRNVN</sequence>
<accession>A0A1Y5I8H9</accession>
<evidence type="ECO:0000313" key="1">
    <source>
        <dbReference type="EMBL" id="OUS45731.1"/>
    </source>
</evidence>
<dbReference type="EMBL" id="KZ155786">
    <property type="protein sequence ID" value="OUS45731.1"/>
    <property type="molecule type" value="Genomic_DNA"/>
</dbReference>